<dbReference type="InterPro" id="IPR050386">
    <property type="entry name" value="Glycosyl_hydrolase_5"/>
</dbReference>
<comment type="subcellular location">
    <subcellularLocation>
        <location evidence="1">Secreted</location>
    </subcellularLocation>
</comment>
<protein>
    <recommendedName>
        <fullName evidence="9">glucan 1,3-beta-glucosidase</fullName>
        <ecNumber evidence="9">3.2.1.58</ecNumber>
    </recommendedName>
</protein>
<dbReference type="PANTHER" id="PTHR31297:SF1">
    <property type="entry name" value="GLUCAN 1,3-BETA-GLUCOSIDASE I_II-RELATED"/>
    <property type="match status" value="1"/>
</dbReference>
<dbReference type="GO" id="GO:0009251">
    <property type="term" value="P:glucan catabolic process"/>
    <property type="evidence" value="ECO:0007669"/>
    <property type="project" value="TreeGrafter"/>
</dbReference>
<evidence type="ECO:0000256" key="4">
    <source>
        <dbReference type="ARBA" id="ARBA00022729"/>
    </source>
</evidence>
<keyword evidence="5 10" id="KW-0378">Hydrolase</keyword>
<evidence type="ECO:0000313" key="13">
    <source>
        <dbReference type="Proteomes" id="UP000799441"/>
    </source>
</evidence>
<dbReference type="InterPro" id="IPR017853">
    <property type="entry name" value="GH"/>
</dbReference>
<dbReference type="SUPFAM" id="SSF51445">
    <property type="entry name" value="(Trans)glycosidases"/>
    <property type="match status" value="1"/>
</dbReference>
<evidence type="ECO:0000256" key="10">
    <source>
        <dbReference type="RuleBase" id="RU361153"/>
    </source>
</evidence>
<evidence type="ECO:0000256" key="5">
    <source>
        <dbReference type="ARBA" id="ARBA00022801"/>
    </source>
</evidence>
<keyword evidence="13" id="KW-1185">Reference proteome</keyword>
<gene>
    <name evidence="12" type="ORF">K431DRAFT_222966</name>
</gene>
<comment type="catalytic activity">
    <reaction evidence="8">
        <text>Successive hydrolysis of beta-D-glucose units from the non-reducing ends of (1-&gt;3)-beta-D-glucans, releasing alpha-glucose.</text>
        <dbReference type="EC" id="3.2.1.58"/>
    </reaction>
</comment>
<reference evidence="12" key="1">
    <citation type="journal article" date="2020" name="Stud. Mycol.">
        <title>101 Dothideomycetes genomes: a test case for predicting lifestyles and emergence of pathogens.</title>
        <authorList>
            <person name="Haridas S."/>
            <person name="Albert R."/>
            <person name="Binder M."/>
            <person name="Bloem J."/>
            <person name="Labutti K."/>
            <person name="Salamov A."/>
            <person name="Andreopoulos B."/>
            <person name="Baker S."/>
            <person name="Barry K."/>
            <person name="Bills G."/>
            <person name="Bluhm B."/>
            <person name="Cannon C."/>
            <person name="Castanera R."/>
            <person name="Culley D."/>
            <person name="Daum C."/>
            <person name="Ezra D."/>
            <person name="Gonzalez J."/>
            <person name="Henrissat B."/>
            <person name="Kuo A."/>
            <person name="Liang C."/>
            <person name="Lipzen A."/>
            <person name="Lutzoni F."/>
            <person name="Magnuson J."/>
            <person name="Mondo S."/>
            <person name="Nolan M."/>
            <person name="Ohm R."/>
            <person name="Pangilinan J."/>
            <person name="Park H.-J."/>
            <person name="Ramirez L."/>
            <person name="Alfaro M."/>
            <person name="Sun H."/>
            <person name="Tritt A."/>
            <person name="Yoshinaga Y."/>
            <person name="Zwiers L.-H."/>
            <person name="Turgeon B."/>
            <person name="Goodwin S."/>
            <person name="Spatafora J."/>
            <person name="Crous P."/>
            <person name="Grigoriev I."/>
        </authorList>
    </citation>
    <scope>NUCLEOTIDE SEQUENCE</scope>
    <source>
        <strain evidence="12">CBS 116435</strain>
    </source>
</reference>
<dbReference type="AlphaFoldDB" id="A0A9P4UR25"/>
<dbReference type="OrthoDB" id="62120at2759"/>
<evidence type="ECO:0000256" key="2">
    <source>
        <dbReference type="ARBA" id="ARBA00005641"/>
    </source>
</evidence>
<dbReference type="PANTHER" id="PTHR31297">
    <property type="entry name" value="GLUCAN ENDO-1,6-BETA-GLUCOSIDASE B"/>
    <property type="match status" value="1"/>
</dbReference>
<dbReference type="GO" id="GO:0005576">
    <property type="term" value="C:extracellular region"/>
    <property type="evidence" value="ECO:0007669"/>
    <property type="project" value="UniProtKB-SubCell"/>
</dbReference>
<comment type="caution">
    <text evidence="12">The sequence shown here is derived from an EMBL/GenBank/DDBJ whole genome shotgun (WGS) entry which is preliminary data.</text>
</comment>
<evidence type="ECO:0000256" key="3">
    <source>
        <dbReference type="ARBA" id="ARBA00022525"/>
    </source>
</evidence>
<dbReference type="Proteomes" id="UP000799441">
    <property type="component" value="Unassembled WGS sequence"/>
</dbReference>
<dbReference type="GO" id="GO:0009986">
    <property type="term" value="C:cell surface"/>
    <property type="evidence" value="ECO:0007669"/>
    <property type="project" value="TreeGrafter"/>
</dbReference>
<dbReference type="EC" id="3.2.1.58" evidence="9"/>
<accession>A0A9P4UR25</accession>
<organism evidence="12 13">
    <name type="scientific">Polychaeton citri CBS 116435</name>
    <dbReference type="NCBI Taxonomy" id="1314669"/>
    <lineage>
        <taxon>Eukaryota</taxon>
        <taxon>Fungi</taxon>
        <taxon>Dikarya</taxon>
        <taxon>Ascomycota</taxon>
        <taxon>Pezizomycotina</taxon>
        <taxon>Dothideomycetes</taxon>
        <taxon>Dothideomycetidae</taxon>
        <taxon>Capnodiales</taxon>
        <taxon>Capnodiaceae</taxon>
        <taxon>Polychaeton</taxon>
    </lineage>
</organism>
<evidence type="ECO:0000256" key="8">
    <source>
        <dbReference type="ARBA" id="ARBA00036824"/>
    </source>
</evidence>
<dbReference type="EMBL" id="MU003785">
    <property type="protein sequence ID" value="KAF2722131.1"/>
    <property type="molecule type" value="Genomic_DNA"/>
</dbReference>
<evidence type="ECO:0000256" key="9">
    <source>
        <dbReference type="ARBA" id="ARBA00038929"/>
    </source>
</evidence>
<keyword evidence="7" id="KW-0961">Cell wall biogenesis/degradation</keyword>
<keyword evidence="6 10" id="KW-0326">Glycosidase</keyword>
<evidence type="ECO:0000256" key="1">
    <source>
        <dbReference type="ARBA" id="ARBA00004613"/>
    </source>
</evidence>
<comment type="similarity">
    <text evidence="2 10">Belongs to the glycosyl hydrolase 5 (cellulase A) family.</text>
</comment>
<dbReference type="Gene3D" id="3.20.20.80">
    <property type="entry name" value="Glycosidases"/>
    <property type="match status" value="1"/>
</dbReference>
<keyword evidence="3" id="KW-0964">Secreted</keyword>
<evidence type="ECO:0000259" key="11">
    <source>
        <dbReference type="Pfam" id="PF00150"/>
    </source>
</evidence>
<sequence length="381" mass="42576">MPYPLHGVNLGNWLVLESWMNSTLFEGTDACDQWTFDSTPDAESKLQSHWATYITEDDFKTMASYGINAVRIPIGYWAYDNTNTPYIQGADAYLEKAIGWARNTGIKVLVDCHGSPGSQNGFDNSGRKGNVKWQTEDNLQLSIKVLEKMAAKYGSLEYADVVFGLELVNEPISWEENDFGTTKQWAEEAYAAVEKAAANKHLQIMMHDGFMGPDEWVHIGESVNVKASKDQARFVVDTHLYQNQMPDDSKLTQEEHIEKACNWTKSNLLPGSANLPVYVGEFSAATDICANPDGSTVAGTTCWIDGCQCANNVPIEDWQQPLKDATRKYMEAQMEAFDHSTQGWFLWSYHGYGAWGLDAMMKNGVLGKTLTDRKYSGICGF</sequence>
<evidence type="ECO:0000256" key="6">
    <source>
        <dbReference type="ARBA" id="ARBA00023295"/>
    </source>
</evidence>
<keyword evidence="4" id="KW-0732">Signal</keyword>
<name>A0A9P4UR25_9PEZI</name>
<proteinExistence type="inferred from homology"/>
<evidence type="ECO:0000256" key="7">
    <source>
        <dbReference type="ARBA" id="ARBA00023316"/>
    </source>
</evidence>
<dbReference type="GO" id="GO:0071555">
    <property type="term" value="P:cell wall organization"/>
    <property type="evidence" value="ECO:0007669"/>
    <property type="project" value="UniProtKB-KW"/>
</dbReference>
<feature type="domain" description="Glycoside hydrolase family 5" evidence="11">
    <location>
        <begin position="45"/>
        <end position="285"/>
    </location>
</feature>
<dbReference type="GO" id="GO:0004338">
    <property type="term" value="F:glucan exo-1,3-beta-glucosidase activity"/>
    <property type="evidence" value="ECO:0007669"/>
    <property type="project" value="UniProtKB-EC"/>
</dbReference>
<dbReference type="Pfam" id="PF00150">
    <property type="entry name" value="Cellulase"/>
    <property type="match status" value="1"/>
</dbReference>
<evidence type="ECO:0000313" key="12">
    <source>
        <dbReference type="EMBL" id="KAF2722131.1"/>
    </source>
</evidence>
<dbReference type="InterPro" id="IPR001547">
    <property type="entry name" value="Glyco_hydro_5"/>
</dbReference>